<accession>A0A0P9MQ13</accession>
<dbReference type="RefSeq" id="WP_024778169.1">
    <property type="nucleotide sequence ID" value="NZ_LJQD01000327.1"/>
</dbReference>
<feature type="chain" id="PRO_5006163471" description="Lipoprotein" evidence="1">
    <location>
        <begin position="29"/>
        <end position="375"/>
    </location>
</feature>
<dbReference type="EMBL" id="LJQD01000327">
    <property type="protein sequence ID" value="KPW94105.1"/>
    <property type="molecule type" value="Genomic_DNA"/>
</dbReference>
<keyword evidence="1" id="KW-0732">Signal</keyword>
<name>A0A0P9MQ13_PSESX</name>
<organism evidence="2 3">
    <name type="scientific">Pseudomonas syringae pv. castaneae</name>
    <dbReference type="NCBI Taxonomy" id="264450"/>
    <lineage>
        <taxon>Bacteria</taxon>
        <taxon>Pseudomonadati</taxon>
        <taxon>Pseudomonadota</taxon>
        <taxon>Gammaproteobacteria</taxon>
        <taxon>Pseudomonadales</taxon>
        <taxon>Pseudomonadaceae</taxon>
        <taxon>Pseudomonas</taxon>
        <taxon>Pseudomonas syringae</taxon>
    </lineage>
</organism>
<reference evidence="2 3" key="1">
    <citation type="submission" date="2015-09" db="EMBL/GenBank/DDBJ databases">
        <title>Genome announcement of multiple Pseudomonas syringae strains.</title>
        <authorList>
            <person name="Thakur S."/>
            <person name="Wang P.W."/>
            <person name="Gong Y."/>
            <person name="Weir B.S."/>
            <person name="Guttman D.S."/>
        </authorList>
    </citation>
    <scope>NUCLEOTIDE SEQUENCE [LARGE SCALE GENOMIC DNA]</scope>
    <source>
        <strain evidence="2 3">ICMP9419</strain>
    </source>
</reference>
<feature type="signal peptide" evidence="1">
    <location>
        <begin position="1"/>
        <end position="28"/>
    </location>
</feature>
<gene>
    <name evidence="2" type="ORF">ALO79_200271</name>
</gene>
<evidence type="ECO:0000256" key="1">
    <source>
        <dbReference type="SAM" id="SignalP"/>
    </source>
</evidence>
<proteinExistence type="predicted"/>
<dbReference type="Proteomes" id="UP000050381">
    <property type="component" value="Unassembled WGS sequence"/>
</dbReference>
<evidence type="ECO:0000313" key="2">
    <source>
        <dbReference type="EMBL" id="KPW94105.1"/>
    </source>
</evidence>
<sequence>MANPLLSRFSLGLLLTCLTITLSPCASSTEEQYKLTLQGNGYESARTSFPGLQFKWDRHEPLLEQMSLDMEVELQWAGLDRYDAADLRELSLSYRPGPWQLGVGLSRVFWGVTESRHLVDVVNQVDLRFDPDGDARLSQPMASVGYRGLGRNVTLYALPCYRERPDALIFGEHGAQDPAYEQAIFTPLRCSGQTDFAVRATQVAGPADIGLSYFRGHSREPYAGHSPASSDPTYPEVNRFAVDTQVTLGAWLLKLEALLQDSEHGIDRASVSGFEYTWVSAFNGASDLSLLYEHLTDTRCDSVIASCGEMLGIRWIANDVADTNLLVSSVRDRQNGLWGLKVQGSRRIDEQLSLLLNSGGMYRARYLSVGLSYAF</sequence>
<evidence type="ECO:0008006" key="4">
    <source>
        <dbReference type="Google" id="ProtNLM"/>
    </source>
</evidence>
<dbReference type="AlphaFoldDB" id="A0A0P9MQ13"/>
<dbReference type="PATRIC" id="fig|264450.4.peg.4380"/>
<comment type="caution">
    <text evidence="2">The sequence shown here is derived from an EMBL/GenBank/DDBJ whole genome shotgun (WGS) entry which is preliminary data.</text>
</comment>
<protein>
    <recommendedName>
        <fullName evidence="4">Lipoprotein</fullName>
    </recommendedName>
</protein>
<evidence type="ECO:0000313" key="3">
    <source>
        <dbReference type="Proteomes" id="UP000050381"/>
    </source>
</evidence>